<evidence type="ECO:0000313" key="6">
    <source>
        <dbReference type="EMBL" id="PNI06485.1"/>
    </source>
</evidence>
<keyword evidence="9" id="KW-1185">Reference proteome</keyword>
<keyword evidence="3" id="KW-0804">Transcription</keyword>
<evidence type="ECO:0000256" key="3">
    <source>
        <dbReference type="ARBA" id="ARBA00023163"/>
    </source>
</evidence>
<feature type="domain" description="HTH merR-type" evidence="4">
    <location>
        <begin position="3"/>
        <end position="71"/>
    </location>
</feature>
<evidence type="ECO:0000256" key="1">
    <source>
        <dbReference type="ARBA" id="ARBA00023015"/>
    </source>
</evidence>
<dbReference type="PANTHER" id="PTHR30204:SF92">
    <property type="entry name" value="HTH-TYPE TRANSCRIPTIONAL REGULATOR ZNTR"/>
    <property type="match status" value="1"/>
</dbReference>
<dbReference type="STRING" id="1348635.GCA_000740015_04131"/>
<dbReference type="PROSITE" id="PS00552">
    <property type="entry name" value="HTH_MERR_1"/>
    <property type="match status" value="1"/>
</dbReference>
<dbReference type="PRINTS" id="PR00040">
    <property type="entry name" value="HTHMERR"/>
</dbReference>
<gene>
    <name evidence="6" type="ORF">C1N32_00280</name>
    <name evidence="5" type="ORF">C1O25_00600</name>
    <name evidence="7" type="ORF">DET48_101236</name>
</gene>
<dbReference type="GO" id="GO:0003677">
    <property type="term" value="F:DNA binding"/>
    <property type="evidence" value="ECO:0007669"/>
    <property type="project" value="UniProtKB-KW"/>
</dbReference>
<name>A0A2J8GYF3_VIBDI</name>
<evidence type="ECO:0000313" key="8">
    <source>
        <dbReference type="Proteomes" id="UP000236449"/>
    </source>
</evidence>
<dbReference type="Gene3D" id="1.10.1660.10">
    <property type="match status" value="1"/>
</dbReference>
<organism evidence="6 8">
    <name type="scientific">Vibrio diazotrophicus</name>
    <dbReference type="NCBI Taxonomy" id="685"/>
    <lineage>
        <taxon>Bacteria</taxon>
        <taxon>Pseudomonadati</taxon>
        <taxon>Pseudomonadota</taxon>
        <taxon>Gammaproteobacteria</taxon>
        <taxon>Vibrionales</taxon>
        <taxon>Vibrionaceae</taxon>
        <taxon>Vibrio</taxon>
    </lineage>
</organism>
<reference evidence="7 10" key="2">
    <citation type="submission" date="2018-06" db="EMBL/GenBank/DDBJ databases">
        <title>Freshwater and sediment microbial communities from various areas in North America, analyzing microbe dynamics in response to fracking.</title>
        <authorList>
            <person name="Lamendella R."/>
        </authorList>
    </citation>
    <scope>NUCLEOTIDE SEQUENCE [LARGE SCALE GENOMIC DNA]</scope>
    <source>
        <strain evidence="7 10">99A</strain>
    </source>
</reference>
<evidence type="ECO:0000313" key="9">
    <source>
        <dbReference type="Proteomes" id="UP000236547"/>
    </source>
</evidence>
<proteinExistence type="predicted"/>
<dbReference type="PANTHER" id="PTHR30204">
    <property type="entry name" value="REDOX-CYCLING DRUG-SENSING TRANSCRIPTIONAL ACTIVATOR SOXR"/>
    <property type="match status" value="1"/>
</dbReference>
<dbReference type="GO" id="GO:0003700">
    <property type="term" value="F:DNA-binding transcription factor activity"/>
    <property type="evidence" value="ECO:0007669"/>
    <property type="project" value="InterPro"/>
</dbReference>
<comment type="caution">
    <text evidence="6">The sequence shown here is derived from an EMBL/GenBank/DDBJ whole genome shotgun (WGS) entry which is preliminary data.</text>
</comment>
<dbReference type="InterPro" id="IPR000551">
    <property type="entry name" value="MerR-type_HTH_dom"/>
</dbReference>
<evidence type="ECO:0000313" key="5">
    <source>
        <dbReference type="EMBL" id="PNI03590.1"/>
    </source>
</evidence>
<dbReference type="InterPro" id="IPR009061">
    <property type="entry name" value="DNA-bd_dom_put_sf"/>
</dbReference>
<accession>A0A2J8GYF3</accession>
<dbReference type="Proteomes" id="UP000236449">
    <property type="component" value="Unassembled WGS sequence"/>
</dbReference>
<reference evidence="8 9" key="1">
    <citation type="submission" date="2018-01" db="EMBL/GenBank/DDBJ databases">
        <title>Draft genome sequences of six Vibrio diazotrophicus strains isolated from deep-sea sediments of the Baltic Sea.</title>
        <authorList>
            <person name="Castillo D."/>
            <person name="Vandieken V."/>
            <person name="Chiang O."/>
            <person name="Middelboe M."/>
        </authorList>
    </citation>
    <scope>NUCLEOTIDE SEQUENCE [LARGE SCALE GENOMIC DNA]</scope>
    <source>
        <strain evidence="6 8">60.27F</strain>
        <strain evidence="5 9">65.10M</strain>
    </source>
</reference>
<evidence type="ECO:0000256" key="2">
    <source>
        <dbReference type="ARBA" id="ARBA00023125"/>
    </source>
</evidence>
<dbReference type="AlphaFoldDB" id="A0A2J8GYF3"/>
<protein>
    <submittedName>
        <fullName evidence="7">MerR family Zn(II)-responsive transcriptional regulator of zntA</fullName>
    </submittedName>
    <submittedName>
        <fullName evidence="6">Zn(2+)-responsive transcriptional regulator</fullName>
    </submittedName>
</protein>
<dbReference type="SMART" id="SM00422">
    <property type="entry name" value="HTH_MERR"/>
    <property type="match status" value="1"/>
</dbReference>
<dbReference type="Proteomes" id="UP000236547">
    <property type="component" value="Unassembled WGS sequence"/>
</dbReference>
<dbReference type="NCBIfam" id="NF007069">
    <property type="entry name" value="PRK09514.1"/>
    <property type="match status" value="1"/>
</dbReference>
<dbReference type="EMBL" id="QLTR01000001">
    <property type="protein sequence ID" value="RAS69661.1"/>
    <property type="molecule type" value="Genomic_DNA"/>
</dbReference>
<evidence type="ECO:0000313" key="7">
    <source>
        <dbReference type="EMBL" id="RAS69661.1"/>
    </source>
</evidence>
<dbReference type="Pfam" id="PF09278">
    <property type="entry name" value="MerR-DNA-bind"/>
    <property type="match status" value="1"/>
</dbReference>
<dbReference type="EMBL" id="POSK01000001">
    <property type="protein sequence ID" value="PNI06485.1"/>
    <property type="molecule type" value="Genomic_DNA"/>
</dbReference>
<dbReference type="Proteomes" id="UP000248729">
    <property type="component" value="Unassembled WGS sequence"/>
</dbReference>
<evidence type="ECO:0000259" key="4">
    <source>
        <dbReference type="PROSITE" id="PS50937"/>
    </source>
</evidence>
<dbReference type="SUPFAM" id="SSF46955">
    <property type="entry name" value="Putative DNA-binding domain"/>
    <property type="match status" value="1"/>
</dbReference>
<keyword evidence="2" id="KW-0238">DNA-binding</keyword>
<keyword evidence="1" id="KW-0805">Transcription regulation</keyword>
<dbReference type="InterPro" id="IPR047057">
    <property type="entry name" value="MerR_fam"/>
</dbReference>
<sequence length="139" mass="15773">MASLTRGQLAKQLNITTEAIRFYEQQGLIEPLRADNGYRQYDQNCIDRLKFILHAKEVGLSLSDIQELLSIQIEPDQHTCQEVKDITLAKLHEIELRIAQLQHMHNALKVINERCCGGAHSAEHCTILTALTQTQPEEA</sequence>
<evidence type="ECO:0000313" key="10">
    <source>
        <dbReference type="Proteomes" id="UP000248729"/>
    </source>
</evidence>
<dbReference type="OrthoDB" id="9808480at2"/>
<dbReference type="EMBL" id="POSM01000001">
    <property type="protein sequence ID" value="PNI03590.1"/>
    <property type="molecule type" value="Genomic_DNA"/>
</dbReference>
<dbReference type="Pfam" id="PF00376">
    <property type="entry name" value="MerR"/>
    <property type="match status" value="1"/>
</dbReference>
<dbReference type="RefSeq" id="WP_102939914.1">
    <property type="nucleotide sequence ID" value="NZ_JAPWHJ010000005.1"/>
</dbReference>
<dbReference type="InterPro" id="IPR015358">
    <property type="entry name" value="Tscrpt_reg_MerR_DNA-bd"/>
</dbReference>
<dbReference type="PROSITE" id="PS50937">
    <property type="entry name" value="HTH_MERR_2"/>
    <property type="match status" value="1"/>
</dbReference>